<feature type="compositionally biased region" description="Basic and acidic residues" evidence="2">
    <location>
        <begin position="299"/>
        <end position="309"/>
    </location>
</feature>
<evidence type="ECO:0000313" key="3">
    <source>
        <dbReference type="EMBL" id="KKY14098.1"/>
    </source>
</evidence>
<dbReference type="Proteomes" id="UP000034182">
    <property type="component" value="Unassembled WGS sequence"/>
</dbReference>
<comment type="similarity">
    <text evidence="1">Belongs to the CWC16 family.</text>
</comment>
<sequence length="391" mass="43581">MQGFNMGRYYPPSSESAPTFNNDSQHPLGARARKLRSDGILVVRFEMPFAVWCDTCAPAALIGQGVRFNAEKRRVGRHHSTPVWEFALRHAACGGRIVVRTDPARAEYVVESGGRRRDYGDDEVVRRRGEGGEKEGEYYEGLLGGEGGKEILTPEEVRKRKGDAMARLEGRKGEEEKKKWEACRVEELRRLREKDWADPYAANKKLRRPFREQRKERLKDEGVKEALQERFGLGLEIVDEREEDRRRAKLIDFGGGGGGDAGDDGDVEAADMKAAARPLFGEVPPPSDALVAQKTKGKTKAERAAELSRHALQQKLKGNTRAAMDPFSAEKTRVGPPTIAGIKRKRAIATSEEPKDSVSRDTTPEELPPRSSRAPSEKRTLALVDYGSDDE</sequence>
<comment type="caution">
    <text evidence="3">The sequence shown here is derived from an EMBL/GenBank/DDBJ whole genome shotgun (WGS) entry which is preliminary data.</text>
</comment>
<dbReference type="EMBL" id="LAQI01000243">
    <property type="protein sequence ID" value="KKY14098.1"/>
    <property type="molecule type" value="Genomic_DNA"/>
</dbReference>
<dbReference type="GO" id="GO:0071014">
    <property type="term" value="C:post-mRNA release spliceosomal complex"/>
    <property type="evidence" value="ECO:0007669"/>
    <property type="project" value="TreeGrafter"/>
</dbReference>
<evidence type="ECO:0000313" key="4">
    <source>
        <dbReference type="Proteomes" id="UP000034182"/>
    </source>
</evidence>
<evidence type="ECO:0008006" key="5">
    <source>
        <dbReference type="Google" id="ProtNLM"/>
    </source>
</evidence>
<dbReference type="PANTHER" id="PTHR12111">
    <property type="entry name" value="SPLICING FACTOR YJU2"/>
    <property type="match status" value="1"/>
</dbReference>
<feature type="region of interest" description="Disordered" evidence="2">
    <location>
        <begin position="277"/>
        <end position="391"/>
    </location>
</feature>
<dbReference type="InterPro" id="IPR007590">
    <property type="entry name" value="Saf4/Yju2"/>
</dbReference>
<name>A0A0G2FQ81_9PEZI</name>
<feature type="compositionally biased region" description="Basic and acidic residues" evidence="2">
    <location>
        <begin position="352"/>
        <end position="363"/>
    </location>
</feature>
<gene>
    <name evidence="3" type="ORF">UCDDS831_g08468</name>
</gene>
<dbReference type="GO" id="GO:0000398">
    <property type="term" value="P:mRNA splicing, via spliceosome"/>
    <property type="evidence" value="ECO:0007669"/>
    <property type="project" value="InterPro"/>
</dbReference>
<protein>
    <recommendedName>
        <fullName evidence="5">Coiled-coil domain-containing protein 130</fullName>
    </recommendedName>
</protein>
<accession>A0A0G2FQ81</accession>
<dbReference type="Pfam" id="PF04502">
    <property type="entry name" value="Saf4_Yju2"/>
    <property type="match status" value="1"/>
</dbReference>
<dbReference type="PANTHER" id="PTHR12111:SF2">
    <property type="entry name" value="SPLICING FACTOR YJU2B-RELATED"/>
    <property type="match status" value="1"/>
</dbReference>
<evidence type="ECO:0000256" key="1">
    <source>
        <dbReference type="ARBA" id="ARBA00005595"/>
    </source>
</evidence>
<reference evidence="3 4" key="1">
    <citation type="submission" date="2015-03" db="EMBL/GenBank/DDBJ databases">
        <authorList>
            <person name="Morales-Cruz A."/>
            <person name="Amrine K.C."/>
            <person name="Cantu D."/>
        </authorList>
    </citation>
    <scope>NUCLEOTIDE SEQUENCE [LARGE SCALE GENOMIC DNA]</scope>
    <source>
        <strain evidence="3">DS831</strain>
    </source>
</reference>
<evidence type="ECO:0000256" key="2">
    <source>
        <dbReference type="SAM" id="MobiDB-lite"/>
    </source>
</evidence>
<proteinExistence type="inferred from homology"/>
<dbReference type="GO" id="GO:0005684">
    <property type="term" value="C:U2-type spliceosomal complex"/>
    <property type="evidence" value="ECO:0007669"/>
    <property type="project" value="TreeGrafter"/>
</dbReference>
<reference evidence="3 4" key="2">
    <citation type="submission" date="2015-05" db="EMBL/GenBank/DDBJ databases">
        <title>Distinctive expansion of gene families associated with plant cell wall degradation and secondary metabolism in the genomes of grapevine trunk pathogens.</title>
        <authorList>
            <person name="Lawrence D.P."/>
            <person name="Travadon R."/>
            <person name="Rolshausen P.E."/>
            <person name="Baumgartner K."/>
        </authorList>
    </citation>
    <scope>NUCLEOTIDE SEQUENCE [LARGE SCALE GENOMIC DNA]</scope>
    <source>
        <strain evidence="3">DS831</strain>
    </source>
</reference>
<dbReference type="AlphaFoldDB" id="A0A0G2FQ81"/>
<organism evidence="3 4">
    <name type="scientific">Diplodia seriata</name>
    <dbReference type="NCBI Taxonomy" id="420778"/>
    <lineage>
        <taxon>Eukaryota</taxon>
        <taxon>Fungi</taxon>
        <taxon>Dikarya</taxon>
        <taxon>Ascomycota</taxon>
        <taxon>Pezizomycotina</taxon>
        <taxon>Dothideomycetes</taxon>
        <taxon>Dothideomycetes incertae sedis</taxon>
        <taxon>Botryosphaeriales</taxon>
        <taxon>Botryosphaeriaceae</taxon>
        <taxon>Diplodia</taxon>
    </lineage>
</organism>